<comment type="caution">
    <text evidence="4">The sequence shown here is derived from an EMBL/GenBank/DDBJ whole genome shotgun (WGS) entry which is preliminary data.</text>
</comment>
<evidence type="ECO:0000256" key="2">
    <source>
        <dbReference type="ARBA" id="ARBA00023002"/>
    </source>
</evidence>
<dbReference type="PANTHER" id="PTHR33365:SF11">
    <property type="entry name" value="TAT PATHWAY SIGNAL SEQUENCE"/>
    <property type="match status" value="1"/>
</dbReference>
<dbReference type="EMBL" id="LAYC01000002">
    <property type="protein sequence ID" value="KYK57933.1"/>
    <property type="molecule type" value="Genomic_DNA"/>
</dbReference>
<organism evidence="4 5">
    <name type="scientific">Drechmeria coniospora</name>
    <name type="common">Nematophagous fungus</name>
    <name type="synonym">Meria coniospora</name>
    <dbReference type="NCBI Taxonomy" id="98403"/>
    <lineage>
        <taxon>Eukaryota</taxon>
        <taxon>Fungi</taxon>
        <taxon>Dikarya</taxon>
        <taxon>Ascomycota</taxon>
        <taxon>Pezizomycotina</taxon>
        <taxon>Sordariomycetes</taxon>
        <taxon>Hypocreomycetidae</taxon>
        <taxon>Hypocreales</taxon>
        <taxon>Ophiocordycipitaceae</taxon>
        <taxon>Drechmeria</taxon>
    </lineage>
</organism>
<accession>A0A151GLE8</accession>
<dbReference type="GO" id="GO:0043386">
    <property type="term" value="P:mycotoxin biosynthetic process"/>
    <property type="evidence" value="ECO:0007669"/>
    <property type="project" value="InterPro"/>
</dbReference>
<proteinExistence type="inferred from homology"/>
<reference evidence="4 5" key="1">
    <citation type="journal article" date="2016" name="Sci. Rep.">
        <title>Insights into Adaptations to a Near-Obligate Nematode Endoparasitic Lifestyle from the Finished Genome of Drechmeria coniospora.</title>
        <authorList>
            <person name="Zhang L."/>
            <person name="Zhou Z."/>
            <person name="Guo Q."/>
            <person name="Fokkens L."/>
            <person name="Miskei M."/>
            <person name="Pocsi I."/>
            <person name="Zhang W."/>
            <person name="Chen M."/>
            <person name="Wang L."/>
            <person name="Sun Y."/>
            <person name="Donzelli B.G."/>
            <person name="Gibson D.M."/>
            <person name="Nelson D.R."/>
            <person name="Luo J.G."/>
            <person name="Rep M."/>
            <person name="Liu H."/>
            <person name="Yang S."/>
            <person name="Wang J."/>
            <person name="Krasnoff S.B."/>
            <person name="Xu Y."/>
            <person name="Molnar I."/>
            <person name="Lin M."/>
        </authorList>
    </citation>
    <scope>NUCLEOTIDE SEQUENCE [LARGE SCALE GENOMIC DNA]</scope>
    <source>
        <strain evidence="4 5">ARSEF 6962</strain>
    </source>
</reference>
<comment type="pathway">
    <text evidence="1">Mycotoxin biosynthesis.</text>
</comment>
<evidence type="ECO:0000256" key="3">
    <source>
        <dbReference type="ARBA" id="ARBA00035112"/>
    </source>
</evidence>
<comment type="similarity">
    <text evidence="3">Belongs to the ustYa family.</text>
</comment>
<dbReference type="Pfam" id="PF11807">
    <property type="entry name" value="UstYa"/>
    <property type="match status" value="1"/>
</dbReference>
<dbReference type="AlphaFoldDB" id="A0A151GLE8"/>
<dbReference type="STRING" id="98403.A0A151GLE8"/>
<dbReference type="InterPro" id="IPR021765">
    <property type="entry name" value="UstYa-like"/>
</dbReference>
<dbReference type="Proteomes" id="UP000076580">
    <property type="component" value="Chromosome 02"/>
</dbReference>
<name>A0A151GLE8_DRECN</name>
<protein>
    <recommendedName>
        <fullName evidence="6">Tat pathway signal sequence</fullName>
    </recommendedName>
</protein>
<sequence>MPWPLIAVSKSRQEYSSLASEGHGDDLSTASDIPRTKGTSWSSRILLTFLATTLATNVLLMWATLRLYEQSRNTINLKGEAQTPFPSFPDETRTFKEDLRYIVRPSNQSDSDWEDLGGPESEHRGFIWIDNYTDYGLHAAEAVGRRGLFGVSVLHQLHCLGAIRKMFWNVVEGKIDAAELLAEYPEDTGNPSFTAMTHGLWHVSHCFDYVRQALMCRPDLTLEGPVHVNGRLLVVGWESPHQCQSWDTIWKYFEEHSVATF</sequence>
<dbReference type="InParanoid" id="A0A151GLE8"/>
<dbReference type="RefSeq" id="XP_040657285.1">
    <property type="nucleotide sequence ID" value="XM_040802252.1"/>
</dbReference>
<evidence type="ECO:0008006" key="6">
    <source>
        <dbReference type="Google" id="ProtNLM"/>
    </source>
</evidence>
<dbReference type="PANTHER" id="PTHR33365">
    <property type="entry name" value="YALI0B05434P"/>
    <property type="match status" value="1"/>
</dbReference>
<gene>
    <name evidence="4" type="ORF">DCS_04946</name>
</gene>
<evidence type="ECO:0000313" key="4">
    <source>
        <dbReference type="EMBL" id="KYK57933.1"/>
    </source>
</evidence>
<keyword evidence="2" id="KW-0560">Oxidoreductase</keyword>
<evidence type="ECO:0000313" key="5">
    <source>
        <dbReference type="Proteomes" id="UP000076580"/>
    </source>
</evidence>
<evidence type="ECO:0000256" key="1">
    <source>
        <dbReference type="ARBA" id="ARBA00004685"/>
    </source>
</evidence>
<keyword evidence="5" id="KW-1185">Reference proteome</keyword>
<dbReference type="GeneID" id="63717589"/>
<dbReference type="GO" id="GO:0016491">
    <property type="term" value="F:oxidoreductase activity"/>
    <property type="evidence" value="ECO:0007669"/>
    <property type="project" value="UniProtKB-KW"/>
</dbReference>